<dbReference type="Proteomes" id="UP000199233">
    <property type="component" value="Unassembled WGS sequence"/>
</dbReference>
<organism evidence="2 3">
    <name type="scientific">Solimonas aquatica</name>
    <dbReference type="NCBI Taxonomy" id="489703"/>
    <lineage>
        <taxon>Bacteria</taxon>
        <taxon>Pseudomonadati</taxon>
        <taxon>Pseudomonadota</taxon>
        <taxon>Gammaproteobacteria</taxon>
        <taxon>Nevskiales</taxon>
        <taxon>Nevskiaceae</taxon>
        <taxon>Solimonas</taxon>
    </lineage>
</organism>
<feature type="region of interest" description="Disordered" evidence="1">
    <location>
        <begin position="63"/>
        <end position="87"/>
    </location>
</feature>
<evidence type="ECO:0000256" key="1">
    <source>
        <dbReference type="SAM" id="MobiDB-lite"/>
    </source>
</evidence>
<keyword evidence="3" id="KW-1185">Reference proteome</keyword>
<accession>A0A1H9BZH6</accession>
<proteinExistence type="predicted"/>
<protein>
    <submittedName>
        <fullName evidence="2">Uncharacterized protein</fullName>
    </submittedName>
</protein>
<dbReference type="RefSeq" id="WP_093282382.1">
    <property type="nucleotide sequence ID" value="NZ_FOFS01000002.1"/>
</dbReference>
<dbReference type="AlphaFoldDB" id="A0A1H9BZH6"/>
<gene>
    <name evidence="2" type="ORF">SAMN04488038_102287</name>
</gene>
<name>A0A1H9BZH6_9GAMM</name>
<evidence type="ECO:0000313" key="3">
    <source>
        <dbReference type="Proteomes" id="UP000199233"/>
    </source>
</evidence>
<feature type="region of interest" description="Disordered" evidence="1">
    <location>
        <begin position="1"/>
        <end position="23"/>
    </location>
</feature>
<evidence type="ECO:0000313" key="2">
    <source>
        <dbReference type="EMBL" id="SEP94167.1"/>
    </source>
</evidence>
<sequence>MTTFKESSAAVDERIAQIQQSERSGKEQALITFDFMHDPQRRLHPGVYRETAQLAPDATLISLRRKGQVTPSQSQSQDARTMGRTLS</sequence>
<feature type="compositionally biased region" description="Polar residues" evidence="1">
    <location>
        <begin position="69"/>
        <end position="87"/>
    </location>
</feature>
<dbReference type="EMBL" id="FOFS01000002">
    <property type="protein sequence ID" value="SEP94167.1"/>
    <property type="molecule type" value="Genomic_DNA"/>
</dbReference>
<reference evidence="2 3" key="1">
    <citation type="submission" date="2016-10" db="EMBL/GenBank/DDBJ databases">
        <authorList>
            <person name="de Groot N.N."/>
        </authorList>
    </citation>
    <scope>NUCLEOTIDE SEQUENCE [LARGE SCALE GENOMIC DNA]</scope>
    <source>
        <strain evidence="2 3">DSM 25927</strain>
    </source>
</reference>
<dbReference type="STRING" id="489703.SAMN04488038_102287"/>